<dbReference type="RefSeq" id="XP_013335947.1">
    <property type="nucleotide sequence ID" value="XM_013480493.1"/>
</dbReference>
<evidence type="ECO:0000256" key="1">
    <source>
        <dbReference type="SAM" id="MobiDB-lite"/>
    </source>
</evidence>
<feature type="region of interest" description="Disordered" evidence="1">
    <location>
        <begin position="93"/>
        <end position="122"/>
    </location>
</feature>
<keyword evidence="3" id="KW-1185">Reference proteome</keyword>
<evidence type="ECO:0000313" key="3">
    <source>
        <dbReference type="Proteomes" id="UP000030763"/>
    </source>
</evidence>
<proteinExistence type="predicted"/>
<dbReference type="AlphaFoldDB" id="U6M9Y6"/>
<dbReference type="Proteomes" id="UP000030763">
    <property type="component" value="Unassembled WGS sequence"/>
</dbReference>
<dbReference type="EMBL" id="HG720271">
    <property type="protein sequence ID" value="CDJ59299.1"/>
    <property type="molecule type" value="Genomic_DNA"/>
</dbReference>
<sequence>MNGAVFAKPQQLTERIDSLFVPATLRSAAVHFLSPWDTDVSSPIGCGPMDLREAKRDALIVLRQEPPLAYTDEIHAAQSFAFLHVNSSNPSVPNAGASLQDARVSRSFKRKRQLATAGRGSD</sequence>
<name>U6M9Y6_EIMMA</name>
<reference evidence="2" key="1">
    <citation type="submission" date="2013-10" db="EMBL/GenBank/DDBJ databases">
        <title>Genomic analysis of the causative agents of coccidiosis in chickens.</title>
        <authorList>
            <person name="Reid A.J."/>
            <person name="Blake D."/>
            <person name="Billington K."/>
            <person name="Browne H."/>
            <person name="Dunn M."/>
            <person name="Hung S."/>
            <person name="Kawahara F."/>
            <person name="Miranda-Saavedra D."/>
            <person name="Mourier T."/>
            <person name="Nagra H."/>
            <person name="Otto T.D."/>
            <person name="Rawlings N."/>
            <person name="Sanchez A."/>
            <person name="Sanders M."/>
            <person name="Subramaniam C."/>
            <person name="Tay Y."/>
            <person name="Dear P."/>
            <person name="Doerig C."/>
            <person name="Gruber A."/>
            <person name="Parkinson J."/>
            <person name="Shirley M."/>
            <person name="Wan K.L."/>
            <person name="Berriman M."/>
            <person name="Tomley F."/>
            <person name="Pain A."/>
        </authorList>
    </citation>
    <scope>NUCLEOTIDE SEQUENCE [LARGE SCALE GENOMIC DNA]</scope>
    <source>
        <strain evidence="2">Weybridge</strain>
    </source>
</reference>
<evidence type="ECO:0000313" key="2">
    <source>
        <dbReference type="EMBL" id="CDJ59299.1"/>
    </source>
</evidence>
<organism evidence="2 3">
    <name type="scientific">Eimeria maxima</name>
    <name type="common">Coccidian parasite</name>
    <dbReference type="NCBI Taxonomy" id="5804"/>
    <lineage>
        <taxon>Eukaryota</taxon>
        <taxon>Sar</taxon>
        <taxon>Alveolata</taxon>
        <taxon>Apicomplexa</taxon>
        <taxon>Conoidasida</taxon>
        <taxon>Coccidia</taxon>
        <taxon>Eucoccidiorida</taxon>
        <taxon>Eimeriorina</taxon>
        <taxon>Eimeriidae</taxon>
        <taxon>Eimeria</taxon>
    </lineage>
</organism>
<protein>
    <submittedName>
        <fullName evidence="2">Uncharacterized protein</fullName>
    </submittedName>
</protein>
<dbReference type="GeneID" id="25336108"/>
<gene>
    <name evidence="2" type="ORF">EMWEY_00021220</name>
</gene>
<dbReference type="VEuPathDB" id="ToxoDB:EMWEY_00021220"/>
<accession>U6M9Y6</accession>
<reference evidence="2" key="2">
    <citation type="submission" date="2013-10" db="EMBL/GenBank/DDBJ databases">
        <authorList>
            <person name="Aslett M."/>
        </authorList>
    </citation>
    <scope>NUCLEOTIDE SEQUENCE [LARGE SCALE GENOMIC DNA]</scope>
    <source>
        <strain evidence="2">Weybridge</strain>
    </source>
</reference>